<evidence type="ECO:0000256" key="2">
    <source>
        <dbReference type="ARBA" id="ARBA00022679"/>
    </source>
</evidence>
<gene>
    <name evidence="7" type="ORF">EI167_01195</name>
</gene>
<dbReference type="PANTHER" id="PTHR43085:SF1">
    <property type="entry name" value="PSEUDOURIDINE KINASE-RELATED"/>
    <property type="match status" value="1"/>
</dbReference>
<evidence type="ECO:0000259" key="6">
    <source>
        <dbReference type="Pfam" id="PF00294"/>
    </source>
</evidence>
<name>A0ABR9FGC3_9GAMM</name>
<keyword evidence="3" id="KW-0547">Nucleotide-binding</keyword>
<reference evidence="7 8" key="1">
    <citation type="submission" date="2020-07" db="EMBL/GenBank/DDBJ databases">
        <title>Halophilic bacteria isolated from french cheeses.</title>
        <authorList>
            <person name="Kothe C.I."/>
            <person name="Farah-Kraiem B."/>
            <person name="Renault P."/>
            <person name="Dridi B."/>
        </authorList>
    </citation>
    <scope>NUCLEOTIDE SEQUENCE [LARGE SCALE GENOMIC DNA]</scope>
    <source>
        <strain evidence="7 8">FME14</strain>
    </source>
</reference>
<comment type="caution">
    <text evidence="7">The sequence shown here is derived from an EMBL/GenBank/DDBJ whole genome shotgun (WGS) entry which is preliminary data.</text>
</comment>
<keyword evidence="2" id="KW-0808">Transferase</keyword>
<feature type="domain" description="Carbohydrate kinase PfkB" evidence="6">
    <location>
        <begin position="1"/>
        <end position="305"/>
    </location>
</feature>
<dbReference type="Gene3D" id="3.40.1190.20">
    <property type="match status" value="1"/>
</dbReference>
<dbReference type="InterPro" id="IPR011611">
    <property type="entry name" value="PfkB_dom"/>
</dbReference>
<dbReference type="InterPro" id="IPR050306">
    <property type="entry name" value="PfkB_Carbo_kinase"/>
</dbReference>
<evidence type="ECO:0000256" key="4">
    <source>
        <dbReference type="ARBA" id="ARBA00022777"/>
    </source>
</evidence>
<dbReference type="EMBL" id="RRZA01000002">
    <property type="protein sequence ID" value="MBE0456084.1"/>
    <property type="molecule type" value="Genomic_DNA"/>
</dbReference>
<evidence type="ECO:0000256" key="3">
    <source>
        <dbReference type="ARBA" id="ARBA00022741"/>
    </source>
</evidence>
<dbReference type="PROSITE" id="PS00584">
    <property type="entry name" value="PFKB_KINASES_2"/>
    <property type="match status" value="1"/>
</dbReference>
<evidence type="ECO:0000256" key="1">
    <source>
        <dbReference type="ARBA" id="ARBA00010688"/>
    </source>
</evidence>
<protein>
    <submittedName>
        <fullName evidence="7">Carbohydrate kinase</fullName>
    </submittedName>
</protein>
<dbReference type="SUPFAM" id="SSF53613">
    <property type="entry name" value="Ribokinase-like"/>
    <property type="match status" value="1"/>
</dbReference>
<sequence>MTKLLSIGELLIDMLPQDPQNSAYLPIAGGAPANVAVGYAKLGGKAAFCGGMGDDYFATQLSNALAQYKVSTEYLFTIKGSQTAVVIVSLDETGERSFNFYRHNTADLLLSVEHLVNIQWDELSTLHFCSNTLTDKTIASTTLHALKLAKSNNKLVSFDVNLRYSLWQDTTQIAAVVARCYECCDIIKLSKDELNFLALQTNQQPNDYLAQLLALGVKLIFVTDGANPAQALSKHFNIVQQAPEIKAVDTTSAGDAFIAGVLYYFNHFNTNTALHEQILNEEMVAQAMDFGLRCGAQACLKKGAFPALPYLHDVIIPIG</sequence>
<evidence type="ECO:0000256" key="5">
    <source>
        <dbReference type="ARBA" id="ARBA00022840"/>
    </source>
</evidence>
<proteinExistence type="inferred from homology"/>
<evidence type="ECO:0000313" key="8">
    <source>
        <dbReference type="Proteomes" id="UP000707245"/>
    </source>
</evidence>
<organism evidence="7 8">
    <name type="scientific">Pseudoalteromonas prydzensis</name>
    <dbReference type="NCBI Taxonomy" id="182141"/>
    <lineage>
        <taxon>Bacteria</taxon>
        <taxon>Pseudomonadati</taxon>
        <taxon>Pseudomonadota</taxon>
        <taxon>Gammaproteobacteria</taxon>
        <taxon>Alteromonadales</taxon>
        <taxon>Pseudoalteromonadaceae</taxon>
        <taxon>Pseudoalteromonas</taxon>
    </lineage>
</organism>
<dbReference type="GO" id="GO:0016301">
    <property type="term" value="F:kinase activity"/>
    <property type="evidence" value="ECO:0007669"/>
    <property type="project" value="UniProtKB-KW"/>
</dbReference>
<dbReference type="InterPro" id="IPR029056">
    <property type="entry name" value="Ribokinase-like"/>
</dbReference>
<keyword evidence="4 7" id="KW-0418">Kinase</keyword>
<keyword evidence="5" id="KW-0067">ATP-binding</keyword>
<comment type="similarity">
    <text evidence="1">Belongs to the carbohydrate kinase PfkB family.</text>
</comment>
<dbReference type="Pfam" id="PF00294">
    <property type="entry name" value="PfkB"/>
    <property type="match status" value="1"/>
</dbReference>
<dbReference type="PANTHER" id="PTHR43085">
    <property type="entry name" value="HEXOKINASE FAMILY MEMBER"/>
    <property type="match status" value="1"/>
</dbReference>
<dbReference type="CDD" id="cd01167">
    <property type="entry name" value="bac_FRK"/>
    <property type="match status" value="1"/>
</dbReference>
<evidence type="ECO:0000313" key="7">
    <source>
        <dbReference type="EMBL" id="MBE0456084.1"/>
    </source>
</evidence>
<dbReference type="RefSeq" id="WP_192540362.1">
    <property type="nucleotide sequence ID" value="NZ_JBQDLW010000032.1"/>
</dbReference>
<dbReference type="Proteomes" id="UP000707245">
    <property type="component" value="Unassembled WGS sequence"/>
</dbReference>
<dbReference type="PROSITE" id="PS00583">
    <property type="entry name" value="PFKB_KINASES_1"/>
    <property type="match status" value="1"/>
</dbReference>
<dbReference type="InterPro" id="IPR002173">
    <property type="entry name" value="Carboh/pur_kinase_PfkB_CS"/>
</dbReference>
<accession>A0ABR9FGC3</accession>
<keyword evidence="8" id="KW-1185">Reference proteome</keyword>